<dbReference type="Proteomes" id="UP001646157">
    <property type="component" value="Unassembled WGS sequence"/>
</dbReference>
<dbReference type="InterPro" id="IPR020846">
    <property type="entry name" value="MFS_dom"/>
</dbReference>
<proteinExistence type="predicted"/>
<feature type="transmembrane region" description="Helical" evidence="6">
    <location>
        <begin position="12"/>
        <end position="34"/>
    </location>
</feature>
<evidence type="ECO:0000256" key="4">
    <source>
        <dbReference type="ARBA" id="ARBA00022989"/>
    </source>
</evidence>
<comment type="caution">
    <text evidence="8">The sequence shown here is derived from an EMBL/GenBank/DDBJ whole genome shotgun (WGS) entry which is preliminary data.</text>
</comment>
<dbReference type="PANTHER" id="PTHR42718:SF9">
    <property type="entry name" value="MAJOR FACILITATOR SUPERFAMILY MULTIDRUG TRANSPORTER MFSC"/>
    <property type="match status" value="1"/>
</dbReference>
<feature type="transmembrane region" description="Helical" evidence="6">
    <location>
        <begin position="256"/>
        <end position="276"/>
    </location>
</feature>
<keyword evidence="5 6" id="KW-0472">Membrane</keyword>
<keyword evidence="9" id="KW-1185">Reference proteome</keyword>
<dbReference type="InterPro" id="IPR036259">
    <property type="entry name" value="MFS_trans_sf"/>
</dbReference>
<evidence type="ECO:0000259" key="7">
    <source>
        <dbReference type="PROSITE" id="PS50850"/>
    </source>
</evidence>
<evidence type="ECO:0000256" key="1">
    <source>
        <dbReference type="ARBA" id="ARBA00004651"/>
    </source>
</evidence>
<dbReference type="Pfam" id="PF07690">
    <property type="entry name" value="MFS_1"/>
    <property type="match status" value="1"/>
</dbReference>
<dbReference type="PROSITE" id="PS50850">
    <property type="entry name" value="MFS"/>
    <property type="match status" value="1"/>
</dbReference>
<evidence type="ECO:0000313" key="8">
    <source>
        <dbReference type="EMBL" id="MBM7585328.1"/>
    </source>
</evidence>
<dbReference type="CDD" id="cd17321">
    <property type="entry name" value="MFS_MMR_MDR_like"/>
    <property type="match status" value="1"/>
</dbReference>
<protein>
    <submittedName>
        <fullName evidence="8">DHA2 family metal-tetracycline-proton antiporter-like MFS transporter</fullName>
    </submittedName>
</protein>
<reference evidence="8 9" key="1">
    <citation type="submission" date="2021-01" db="EMBL/GenBank/DDBJ databases">
        <title>Genomic Encyclopedia of Type Strains, Phase IV (KMG-IV): sequencing the most valuable type-strain genomes for metagenomic binning, comparative biology and taxonomic classification.</title>
        <authorList>
            <person name="Goeker M."/>
        </authorList>
    </citation>
    <scope>NUCLEOTIDE SEQUENCE [LARGE SCALE GENOMIC DNA]</scope>
    <source>
        <strain evidence="8 9">DSM 24834</strain>
    </source>
</reference>
<feature type="transmembrane region" description="Helical" evidence="6">
    <location>
        <begin position="109"/>
        <end position="130"/>
    </location>
</feature>
<gene>
    <name evidence="8" type="ORF">JOC86_001870</name>
</gene>
<keyword evidence="2" id="KW-0813">Transport</keyword>
<keyword evidence="4 6" id="KW-1133">Transmembrane helix</keyword>
<organism evidence="8 9">
    <name type="scientific">Rossellomorea pakistanensis</name>
    <dbReference type="NCBI Taxonomy" id="992288"/>
    <lineage>
        <taxon>Bacteria</taxon>
        <taxon>Bacillati</taxon>
        <taxon>Bacillota</taxon>
        <taxon>Bacilli</taxon>
        <taxon>Bacillales</taxon>
        <taxon>Bacillaceae</taxon>
        <taxon>Rossellomorea</taxon>
    </lineage>
</organism>
<keyword evidence="3 6" id="KW-0812">Transmembrane</keyword>
<evidence type="ECO:0000313" key="9">
    <source>
        <dbReference type="Proteomes" id="UP001646157"/>
    </source>
</evidence>
<dbReference type="EMBL" id="JAFBDZ010000002">
    <property type="protein sequence ID" value="MBM7585328.1"/>
    <property type="molecule type" value="Genomic_DNA"/>
</dbReference>
<dbReference type="PRINTS" id="PR01036">
    <property type="entry name" value="TCRTETB"/>
</dbReference>
<evidence type="ECO:0000256" key="5">
    <source>
        <dbReference type="ARBA" id="ARBA00023136"/>
    </source>
</evidence>
<feature type="transmembrane region" description="Helical" evidence="6">
    <location>
        <begin position="288"/>
        <end position="307"/>
    </location>
</feature>
<feature type="transmembrane region" description="Helical" evidence="6">
    <location>
        <begin position="319"/>
        <end position="340"/>
    </location>
</feature>
<evidence type="ECO:0000256" key="6">
    <source>
        <dbReference type="SAM" id="Phobius"/>
    </source>
</evidence>
<accession>A0ABS2NBW1</accession>
<dbReference type="SUPFAM" id="SSF103473">
    <property type="entry name" value="MFS general substrate transporter"/>
    <property type="match status" value="1"/>
</dbReference>
<feature type="transmembrane region" description="Helical" evidence="6">
    <location>
        <begin position="220"/>
        <end position="236"/>
    </location>
</feature>
<feature type="transmembrane region" description="Helical" evidence="6">
    <location>
        <begin position="165"/>
        <end position="185"/>
    </location>
</feature>
<sequence>MEKEIPKKTGEKLMLILMFTLIISAMSGLMFNIVLPEISEEFTLSISQVSWFSSAYALIYAIGTMTYGKLADRYKLKNLLTFGLVLFAIGSLVGLVSQTFWLALVGRCLQAAGAAAIPATAMIIPVRYFAPERRGSAISMAAVGLAIGSALGPIISALIVAVAHWRWLFCIPLLILLTLPFYRKYLQDEEQVASGKFDWVGGGLLAGTISLLLLGVTNGTWWFMIGGFLTLVFFVVRIRSVSEPFVQPKLFENKEYTLILTLAFLINGIGFSLYFVSPLLLADVQQLSSSWIGFAMVPAAVASAILGRKGGKLADLKGNAHLFFLASGLLVTCFVLLSTFTGSAPIFIAMFLVFGNVGQSFMLIAMSNSISRTLPKEQVGVGMGLFSMLNFIAGGMATGVYSLVVDTGSNGHWNPLTINPNGFIYSNIFFVLAALHVLILLFYFFQFGRARRKNIQLEG</sequence>
<dbReference type="Gene3D" id="1.20.1250.20">
    <property type="entry name" value="MFS general substrate transporter like domains"/>
    <property type="match status" value="2"/>
</dbReference>
<evidence type="ECO:0000256" key="2">
    <source>
        <dbReference type="ARBA" id="ARBA00022448"/>
    </source>
</evidence>
<feature type="transmembrane region" description="Helical" evidence="6">
    <location>
        <begin position="137"/>
        <end position="159"/>
    </location>
</feature>
<comment type="subcellular location">
    <subcellularLocation>
        <location evidence="1">Cell membrane</location>
        <topology evidence="1">Multi-pass membrane protein</topology>
    </subcellularLocation>
</comment>
<feature type="transmembrane region" description="Helical" evidence="6">
    <location>
        <begin position="46"/>
        <end position="67"/>
    </location>
</feature>
<feature type="transmembrane region" description="Helical" evidence="6">
    <location>
        <begin position="197"/>
        <end position="214"/>
    </location>
</feature>
<dbReference type="PANTHER" id="PTHR42718">
    <property type="entry name" value="MAJOR FACILITATOR SUPERFAMILY MULTIDRUG TRANSPORTER MFSC"/>
    <property type="match status" value="1"/>
</dbReference>
<dbReference type="InterPro" id="IPR011701">
    <property type="entry name" value="MFS"/>
</dbReference>
<feature type="transmembrane region" description="Helical" evidence="6">
    <location>
        <begin position="346"/>
        <end position="367"/>
    </location>
</feature>
<feature type="transmembrane region" description="Helical" evidence="6">
    <location>
        <begin position="424"/>
        <end position="445"/>
    </location>
</feature>
<feature type="transmembrane region" description="Helical" evidence="6">
    <location>
        <begin position="379"/>
        <end position="404"/>
    </location>
</feature>
<evidence type="ECO:0000256" key="3">
    <source>
        <dbReference type="ARBA" id="ARBA00022692"/>
    </source>
</evidence>
<dbReference type="RefSeq" id="WP_205171000.1">
    <property type="nucleotide sequence ID" value="NZ_JAFBDZ010000002.1"/>
</dbReference>
<feature type="domain" description="Major facilitator superfamily (MFS) profile" evidence="7">
    <location>
        <begin position="13"/>
        <end position="451"/>
    </location>
</feature>
<name>A0ABS2NBW1_9BACI</name>
<feature type="transmembrane region" description="Helical" evidence="6">
    <location>
        <begin position="79"/>
        <end position="103"/>
    </location>
</feature>